<dbReference type="Proteomes" id="UP000582487">
    <property type="component" value="Unassembled WGS sequence"/>
</dbReference>
<evidence type="ECO:0000256" key="1">
    <source>
        <dbReference type="SAM" id="MobiDB-lite"/>
    </source>
</evidence>
<accession>A0A7Y0Y1L4</accession>
<evidence type="ECO:0000313" key="5">
    <source>
        <dbReference type="EMBL" id="NMX02826.1"/>
    </source>
</evidence>
<sequence length="53" mass="6013">MGFTADHVHSLATGGDLLGQLLPAHRGCNARRGKGEYYTKHRLPRRPKNSRQW</sequence>
<dbReference type="Proteomes" id="UP001209486">
    <property type="component" value="Unassembled WGS sequence"/>
</dbReference>
<keyword evidence="3" id="KW-0378">Hydrolase</keyword>
<keyword evidence="3" id="KW-0255">Endonuclease</keyword>
<dbReference type="GO" id="GO:0004519">
    <property type="term" value="F:endonuclease activity"/>
    <property type="evidence" value="ECO:0007669"/>
    <property type="project" value="UniProtKB-KW"/>
</dbReference>
<proteinExistence type="predicted"/>
<feature type="region of interest" description="Disordered" evidence="1">
    <location>
        <begin position="29"/>
        <end position="53"/>
    </location>
</feature>
<evidence type="ECO:0000313" key="2">
    <source>
        <dbReference type="EMBL" id="MCU9969440.1"/>
    </source>
</evidence>
<feature type="compositionally biased region" description="Basic residues" evidence="1">
    <location>
        <begin position="40"/>
        <end position="53"/>
    </location>
</feature>
<gene>
    <name evidence="2" type="ORF">FYZ43_08575</name>
    <name evidence="4" type="ORF">HHJ74_01230</name>
    <name evidence="5" type="ORF">HHJ77_02465</name>
    <name evidence="3" type="ORF">HHJ78_03430</name>
</gene>
<dbReference type="EMBL" id="JABCUR010000002">
    <property type="protein sequence ID" value="NMW64604.1"/>
    <property type="molecule type" value="Genomic_DNA"/>
</dbReference>
<comment type="caution">
    <text evidence="3">The sequence shown here is derived from an EMBL/GenBank/DDBJ whole genome shotgun (WGS) entry which is preliminary data.</text>
</comment>
<name>A0A7Y0Y1L4_9ACTO</name>
<evidence type="ECO:0000313" key="7">
    <source>
        <dbReference type="Proteomes" id="UP000578252"/>
    </source>
</evidence>
<evidence type="ECO:0000313" key="9">
    <source>
        <dbReference type="Proteomes" id="UP001209486"/>
    </source>
</evidence>
<evidence type="ECO:0000313" key="3">
    <source>
        <dbReference type="EMBL" id="NMW64604.1"/>
    </source>
</evidence>
<evidence type="ECO:0000313" key="4">
    <source>
        <dbReference type="EMBL" id="NMW92341.1"/>
    </source>
</evidence>
<reference evidence="2 9" key="1">
    <citation type="submission" date="2019-08" db="EMBL/GenBank/DDBJ databases">
        <title>Comparison of rpoB and gyrB Sequences from Mobiluncus Species and Development of a Multiplex PCR Method for Clinical Detection of Mobiluncus curtisii and Mobiluncus mulieris.</title>
        <authorList>
            <person name="Yang L."/>
            <person name="Shen Y."/>
            <person name="Xu G."/>
            <person name="Shu L.-B."/>
            <person name="Hu J."/>
            <person name="Zhang R."/>
            <person name="Wang Y."/>
            <person name="Zhou H.-W."/>
            <person name="Zhang X."/>
        </authorList>
    </citation>
    <scope>NUCLEOTIDE SEQUENCE [LARGE SCALE GENOMIC DNA]</scope>
    <source>
        <strain evidence="2 9">M26</strain>
    </source>
</reference>
<dbReference type="Proteomes" id="UP000578252">
    <property type="component" value="Unassembled WGS sequence"/>
</dbReference>
<organism evidence="3 7">
    <name type="scientific">Mobiluncus mulieris</name>
    <dbReference type="NCBI Taxonomy" id="2052"/>
    <lineage>
        <taxon>Bacteria</taxon>
        <taxon>Bacillati</taxon>
        <taxon>Actinomycetota</taxon>
        <taxon>Actinomycetes</taxon>
        <taxon>Actinomycetales</taxon>
        <taxon>Actinomycetaceae</taxon>
        <taxon>Mobiluncus</taxon>
    </lineage>
</organism>
<protein>
    <submittedName>
        <fullName evidence="3">HNH endonuclease</fullName>
    </submittedName>
</protein>
<dbReference type="AlphaFoldDB" id="A0A7Y0Y1L4"/>
<dbReference type="EMBL" id="VSZY01000015">
    <property type="protein sequence ID" value="MCU9969440.1"/>
    <property type="molecule type" value="Genomic_DNA"/>
</dbReference>
<evidence type="ECO:0000313" key="8">
    <source>
        <dbReference type="Proteomes" id="UP000582487"/>
    </source>
</evidence>
<keyword evidence="3" id="KW-0540">Nuclease</keyword>
<dbReference type="EMBL" id="JABCUS010000004">
    <property type="protein sequence ID" value="NMX02826.1"/>
    <property type="molecule type" value="Genomic_DNA"/>
</dbReference>
<evidence type="ECO:0000313" key="6">
    <source>
        <dbReference type="Proteomes" id="UP000575397"/>
    </source>
</evidence>
<dbReference type="Proteomes" id="UP000575397">
    <property type="component" value="Unassembled WGS sequence"/>
</dbReference>
<dbReference type="EMBL" id="JABCUV010000001">
    <property type="protein sequence ID" value="NMW92341.1"/>
    <property type="molecule type" value="Genomic_DNA"/>
</dbReference>
<reference evidence="6 7" key="2">
    <citation type="submission" date="2020-04" db="EMBL/GenBank/DDBJ databases">
        <title>Antimicrobial susceptibility and clonality of vaginal-derived multi-drug resistant Mobiluncus isolates in China.</title>
        <authorList>
            <person name="Zhang X."/>
        </authorList>
    </citation>
    <scope>NUCLEOTIDE SEQUENCE [LARGE SCALE GENOMIC DNA]</scope>
    <source>
        <strain evidence="5 6">12</strain>
        <strain evidence="3 7">13</strain>
        <strain evidence="4 8">7</strain>
    </source>
</reference>